<dbReference type="AlphaFoldDB" id="A0A160JII7"/>
<dbReference type="OrthoDB" id="8448116at2"/>
<accession>A0A160JII7</accession>
<dbReference type="InterPro" id="IPR029033">
    <property type="entry name" value="His_PPase_superfam"/>
</dbReference>
<evidence type="ECO:0000256" key="1">
    <source>
        <dbReference type="SAM" id="MobiDB-lite"/>
    </source>
</evidence>
<dbReference type="EMBL" id="CP015285">
    <property type="protein sequence ID" value="ANC92724.1"/>
    <property type="molecule type" value="Genomic_DNA"/>
</dbReference>
<evidence type="ECO:0000313" key="2">
    <source>
        <dbReference type="EMBL" id="ANC92724.1"/>
    </source>
</evidence>
<protein>
    <recommendedName>
        <fullName evidence="4">Histidine phosphatase family protein</fullName>
    </recommendedName>
</protein>
<dbReference type="KEGG" id="ahu:A6A40_13000"/>
<dbReference type="RefSeq" id="WP_063635765.1">
    <property type="nucleotide sequence ID" value="NZ_CP015285.1"/>
</dbReference>
<proteinExistence type="predicted"/>
<gene>
    <name evidence="2" type="ORF">A6A40_13000</name>
</gene>
<dbReference type="Gene3D" id="3.40.50.1240">
    <property type="entry name" value="Phosphoglycerate mutase-like"/>
    <property type="match status" value="1"/>
</dbReference>
<sequence>MTAPKPAPNTVLLIRHGEKPDDDTDPNLSAKGWQRACSITRTLPDLVPTGAPAISAVVATAPSPHSVRPIETVTPISLIRALPLAHTIADDDVAKVPALLSGAPYTGATVLICWHHGKLPELALALGAPADQVPKKWEGDDFHTVWILRYDADGAVSFTITRQPHLEAVA</sequence>
<organism evidence="2 3">
    <name type="scientific">Azospirillum humicireducens</name>
    <dbReference type="NCBI Taxonomy" id="1226968"/>
    <lineage>
        <taxon>Bacteria</taxon>
        <taxon>Pseudomonadati</taxon>
        <taxon>Pseudomonadota</taxon>
        <taxon>Alphaproteobacteria</taxon>
        <taxon>Rhodospirillales</taxon>
        <taxon>Azospirillaceae</taxon>
        <taxon>Azospirillum</taxon>
    </lineage>
</organism>
<keyword evidence="3" id="KW-1185">Reference proteome</keyword>
<evidence type="ECO:0000313" key="3">
    <source>
        <dbReference type="Proteomes" id="UP000077405"/>
    </source>
</evidence>
<reference evidence="2 3" key="1">
    <citation type="journal article" date="2013" name="Int. J. Syst. Evol. Microbiol.">
        <title>Azospirillum humicireducens sp. nov., a nitrogen-fixing bacterium isolated from a microbial fuel cell.</title>
        <authorList>
            <person name="Zhou S."/>
            <person name="Han L."/>
            <person name="Wang Y."/>
            <person name="Yang G."/>
            <person name="Zhuang L."/>
            <person name="Hu P."/>
        </authorList>
    </citation>
    <scope>NUCLEOTIDE SEQUENCE [LARGE SCALE GENOMIC DNA]</scope>
    <source>
        <strain evidence="2 3">SgZ-5</strain>
    </source>
</reference>
<dbReference type="Proteomes" id="UP000077405">
    <property type="component" value="Chromosome"/>
</dbReference>
<evidence type="ECO:0008006" key="4">
    <source>
        <dbReference type="Google" id="ProtNLM"/>
    </source>
</evidence>
<dbReference type="STRING" id="1226968.A6A40_13000"/>
<dbReference type="SUPFAM" id="SSF53254">
    <property type="entry name" value="Phosphoglycerate mutase-like"/>
    <property type="match status" value="1"/>
</dbReference>
<name>A0A160JII7_9PROT</name>
<feature type="region of interest" description="Disordered" evidence="1">
    <location>
        <begin position="1"/>
        <end position="29"/>
    </location>
</feature>